<dbReference type="SMART" id="SM01081">
    <property type="entry name" value="CHB_HEX"/>
    <property type="match status" value="1"/>
</dbReference>
<dbReference type="InterPro" id="IPR013783">
    <property type="entry name" value="Ig-like_fold"/>
</dbReference>
<comment type="caution">
    <text evidence="11">The sequence shown here is derived from an EMBL/GenBank/DDBJ whole genome shotgun (WGS) entry which is preliminary data.</text>
</comment>
<dbReference type="GO" id="GO:0004563">
    <property type="term" value="F:beta-N-acetylhexosaminidase activity"/>
    <property type="evidence" value="ECO:0007669"/>
    <property type="project" value="UniProtKB-EC"/>
</dbReference>
<evidence type="ECO:0000256" key="1">
    <source>
        <dbReference type="ARBA" id="ARBA00001231"/>
    </source>
</evidence>
<dbReference type="Gene3D" id="2.60.40.290">
    <property type="match status" value="1"/>
</dbReference>
<evidence type="ECO:0000256" key="8">
    <source>
        <dbReference type="PIRSR" id="PIRSR625705-1"/>
    </source>
</evidence>
<keyword evidence="4" id="KW-0378">Hydrolase</keyword>
<dbReference type="InterPro" id="IPR029018">
    <property type="entry name" value="Hex-like_dom2"/>
</dbReference>
<dbReference type="InterPro" id="IPR014756">
    <property type="entry name" value="Ig_E-set"/>
</dbReference>
<dbReference type="Gene3D" id="2.60.40.10">
    <property type="entry name" value="Immunoglobulins"/>
    <property type="match status" value="1"/>
</dbReference>
<dbReference type="SUPFAM" id="SSF51445">
    <property type="entry name" value="(Trans)glycosidases"/>
    <property type="match status" value="1"/>
</dbReference>
<evidence type="ECO:0000313" key="12">
    <source>
        <dbReference type="Proteomes" id="UP001186944"/>
    </source>
</evidence>
<evidence type="ECO:0000256" key="5">
    <source>
        <dbReference type="ARBA" id="ARBA00023295"/>
    </source>
</evidence>
<feature type="active site" description="Proton donor" evidence="8">
    <location>
        <position position="474"/>
    </location>
</feature>
<gene>
    <name evidence="11" type="ORF">FSP39_017743</name>
</gene>
<dbReference type="PANTHER" id="PTHR22600:SF57">
    <property type="entry name" value="BETA-N-ACETYLHEXOSAMINIDASE"/>
    <property type="match status" value="1"/>
</dbReference>
<feature type="region of interest" description="Disordered" evidence="9">
    <location>
        <begin position="772"/>
        <end position="804"/>
    </location>
</feature>
<dbReference type="GO" id="GO:0030247">
    <property type="term" value="F:polysaccharide binding"/>
    <property type="evidence" value="ECO:0007669"/>
    <property type="project" value="InterPro"/>
</dbReference>
<dbReference type="SUPFAM" id="SSF49384">
    <property type="entry name" value="Carbohydrate-binding domain"/>
    <property type="match status" value="1"/>
</dbReference>
<dbReference type="Gene3D" id="3.30.379.10">
    <property type="entry name" value="Chitobiase/beta-hexosaminidase domain 2-like"/>
    <property type="match status" value="1"/>
</dbReference>
<evidence type="ECO:0000256" key="9">
    <source>
        <dbReference type="SAM" id="MobiDB-lite"/>
    </source>
</evidence>
<protein>
    <recommendedName>
        <fullName evidence="3">beta-N-acetylhexosaminidase</fullName>
        <ecNumber evidence="3">3.2.1.52</ecNumber>
    </recommendedName>
    <alternativeName>
        <fullName evidence="6">Beta-N-acetylhexosaminidase</fullName>
    </alternativeName>
    <alternativeName>
        <fullName evidence="7">N-acetyl-beta-glucosaminidase</fullName>
    </alternativeName>
</protein>
<dbReference type="PANTHER" id="PTHR22600">
    <property type="entry name" value="BETA-HEXOSAMINIDASE"/>
    <property type="match status" value="1"/>
</dbReference>
<dbReference type="InterPro" id="IPR015882">
    <property type="entry name" value="HEX_bac_N"/>
</dbReference>
<evidence type="ECO:0000256" key="7">
    <source>
        <dbReference type="ARBA" id="ARBA00033000"/>
    </source>
</evidence>
<dbReference type="AlphaFoldDB" id="A0AA88Y5C6"/>
<evidence type="ECO:0000256" key="2">
    <source>
        <dbReference type="ARBA" id="ARBA00006285"/>
    </source>
</evidence>
<dbReference type="InterPro" id="IPR017853">
    <property type="entry name" value="GH"/>
</dbReference>
<dbReference type="InterPro" id="IPR015883">
    <property type="entry name" value="Glyco_hydro_20_cat"/>
</dbReference>
<dbReference type="Pfam" id="PF03174">
    <property type="entry name" value="CHB_HEX_C"/>
    <property type="match status" value="1"/>
</dbReference>
<dbReference type="Pfam" id="PF00728">
    <property type="entry name" value="Glyco_hydro_20"/>
    <property type="match status" value="1"/>
</dbReference>
<keyword evidence="5" id="KW-0326">Glycosidase</keyword>
<dbReference type="GO" id="GO:0005975">
    <property type="term" value="P:carbohydrate metabolic process"/>
    <property type="evidence" value="ECO:0007669"/>
    <property type="project" value="InterPro"/>
</dbReference>
<feature type="domain" description="Chitobiase/beta-hexosaminidases N-terminal" evidence="10">
    <location>
        <begin position="1"/>
        <end position="132"/>
    </location>
</feature>
<comment type="catalytic activity">
    <reaction evidence="1">
        <text>Hydrolysis of terminal non-reducing N-acetyl-D-hexosamine residues in N-acetyl-beta-D-hexosaminides.</text>
        <dbReference type="EC" id="3.2.1.52"/>
    </reaction>
</comment>
<dbReference type="Gene3D" id="3.20.20.80">
    <property type="entry name" value="Glycosidases"/>
    <property type="match status" value="1"/>
</dbReference>
<dbReference type="InterPro" id="IPR004866">
    <property type="entry name" value="CHB/HEX_N_dom"/>
</dbReference>
<dbReference type="InterPro" id="IPR008965">
    <property type="entry name" value="CBM2/CBM3_carb-bd_dom_sf"/>
</dbReference>
<evidence type="ECO:0000313" key="11">
    <source>
        <dbReference type="EMBL" id="KAK3095697.1"/>
    </source>
</evidence>
<dbReference type="GO" id="GO:0030203">
    <property type="term" value="P:glycosaminoglycan metabolic process"/>
    <property type="evidence" value="ECO:0007669"/>
    <property type="project" value="TreeGrafter"/>
</dbReference>
<reference evidence="11" key="1">
    <citation type="submission" date="2019-08" db="EMBL/GenBank/DDBJ databases">
        <title>The improved chromosome-level genome for the pearl oyster Pinctada fucata martensii using PacBio sequencing and Hi-C.</title>
        <authorList>
            <person name="Zheng Z."/>
        </authorList>
    </citation>
    <scope>NUCLEOTIDE SEQUENCE</scope>
    <source>
        <strain evidence="11">ZZ-2019</strain>
        <tissue evidence="11">Adductor muscle</tissue>
    </source>
</reference>
<dbReference type="EC" id="3.2.1.52" evidence="3"/>
<evidence type="ECO:0000259" key="10">
    <source>
        <dbReference type="SMART" id="SM01081"/>
    </source>
</evidence>
<dbReference type="SUPFAM" id="SSF55545">
    <property type="entry name" value="beta-N-acetylhexosaminidase-like domain"/>
    <property type="match status" value="1"/>
</dbReference>
<evidence type="ECO:0000256" key="3">
    <source>
        <dbReference type="ARBA" id="ARBA00012663"/>
    </source>
</evidence>
<accession>A0AA88Y5C6</accession>
<dbReference type="InterPro" id="IPR025705">
    <property type="entry name" value="Beta_hexosaminidase_sua/sub"/>
</dbReference>
<evidence type="ECO:0000256" key="6">
    <source>
        <dbReference type="ARBA" id="ARBA00030512"/>
    </source>
</evidence>
<dbReference type="EMBL" id="VSWD01000008">
    <property type="protein sequence ID" value="KAK3095697.1"/>
    <property type="molecule type" value="Genomic_DNA"/>
</dbReference>
<proteinExistence type="inferred from homology"/>
<comment type="similarity">
    <text evidence="2">Belongs to the glycosyl hydrolase 20 family.</text>
</comment>
<dbReference type="PRINTS" id="PR00738">
    <property type="entry name" value="GLHYDRLASE20"/>
</dbReference>
<dbReference type="SUPFAM" id="SSF81296">
    <property type="entry name" value="E set domains"/>
    <property type="match status" value="1"/>
</dbReference>
<dbReference type="InterPro" id="IPR004867">
    <property type="entry name" value="CHB_C_dom"/>
</dbReference>
<sequence>MVIPNQNWSIYFYSVLRPEPDRFPYPTYGCLLRRAGMRLHHVVGGLYRITPDVDKFQELSPNEVLEIPMQFRAWTASRGDVFPNWFVSAPKTKARLLQSTAREDYGFIEPFTKPEQVQRDRHDKFRPYTPEDRYKTASISSNQNKDFNRPLVPTPRLVDIKDYSNTIKIDIKTWKIVVTDREFTKEAKFLSDKTSIGLASGDQSKAKIIVFTKTDEEILGIQGNAEEAYVLEIGIEEEKVTIKSRTRAGAFYGAISIIMLNQQVTSKTELELPVGTIKDAPRFGYRGLMLDVGRNFIQKVDVLKTLDIMALYKLNKLHLHVSEDEGWRLEIPGLPELTTFGSKRCLDESKANPCLPPALGSGPYTNSSGTGFYTMEDYMEILKYANDRHITVIPEIDMPGHARAARISMKNNEEFKLTDDADNTKYEAMAGYTDNAINPCIESTYKFIRHIMAAIKKMHEDIQPLKVFHFGGDEVAAGAWASSIQCMKLMRKDNDIKRYFVSRIAEIASELQLDLAAWEDGVMANPTKLYPRKFFKNPRLPLSIYPGICDLIKYSPVEFCFGPFRATKTKSKIVVLCHATHLYLDHAYEPDPEERGYYWAARYIDTYKSFGYIPDSIYDNVDNSLFGIPISKEKLCDGDACVPLTKAENIIGMQAELWTETVRSPEHMHYMLYPRLLAIAERAWHKASWETVEKQGERIQKKNNDWAEFATFISDREFNRLEAMGIKYRLPLPGVTVKDNILSAASVFPTLVIEYSFDEGKSWSQYDKPVDIKDQRTQDNSKPLLFRSRSHNGQRYSRVVKKEV</sequence>
<dbReference type="GO" id="GO:0016020">
    <property type="term" value="C:membrane"/>
    <property type="evidence" value="ECO:0007669"/>
    <property type="project" value="TreeGrafter"/>
</dbReference>
<dbReference type="InterPro" id="IPR012291">
    <property type="entry name" value="CBM2_carb-bd_dom_sf"/>
</dbReference>
<keyword evidence="12" id="KW-1185">Reference proteome</keyword>
<dbReference type="Proteomes" id="UP001186944">
    <property type="component" value="Unassembled WGS sequence"/>
</dbReference>
<evidence type="ECO:0000256" key="4">
    <source>
        <dbReference type="ARBA" id="ARBA00022801"/>
    </source>
</evidence>
<dbReference type="Pfam" id="PF03173">
    <property type="entry name" value="CHB_HEX"/>
    <property type="match status" value="1"/>
</dbReference>
<dbReference type="Pfam" id="PF02838">
    <property type="entry name" value="Glyco_hydro_20b"/>
    <property type="match status" value="1"/>
</dbReference>
<organism evidence="11 12">
    <name type="scientific">Pinctada imbricata</name>
    <name type="common">Atlantic pearl-oyster</name>
    <name type="synonym">Pinctada martensii</name>
    <dbReference type="NCBI Taxonomy" id="66713"/>
    <lineage>
        <taxon>Eukaryota</taxon>
        <taxon>Metazoa</taxon>
        <taxon>Spiralia</taxon>
        <taxon>Lophotrochozoa</taxon>
        <taxon>Mollusca</taxon>
        <taxon>Bivalvia</taxon>
        <taxon>Autobranchia</taxon>
        <taxon>Pteriomorphia</taxon>
        <taxon>Pterioida</taxon>
        <taxon>Pterioidea</taxon>
        <taxon>Pteriidae</taxon>
        <taxon>Pinctada</taxon>
    </lineage>
</organism>
<name>A0AA88Y5C6_PINIB</name>